<dbReference type="PANTHER" id="PTHR33745:SF3">
    <property type="entry name" value="RSBT CO-ANTAGONIST PROTEIN RSBRC"/>
    <property type="match status" value="1"/>
</dbReference>
<dbReference type="PROSITE" id="PS50112">
    <property type="entry name" value="PAS"/>
    <property type="match status" value="1"/>
</dbReference>
<dbReference type="InterPro" id="IPR051932">
    <property type="entry name" value="Bact_StressResp_Reg"/>
</dbReference>
<dbReference type="PROSITE" id="PS50113">
    <property type="entry name" value="PAC"/>
    <property type="match status" value="1"/>
</dbReference>
<feature type="domain" description="STAS" evidence="4">
    <location>
        <begin position="204"/>
        <end position="315"/>
    </location>
</feature>
<name>A0ABT5F4V5_9BACT</name>
<comment type="caution">
    <text evidence="5">The sequence shown here is derived from an EMBL/GenBank/DDBJ whole genome shotgun (WGS) entry which is preliminary data.</text>
</comment>
<dbReference type="PROSITE" id="PS50801">
    <property type="entry name" value="STAS"/>
    <property type="match status" value="1"/>
</dbReference>
<dbReference type="InterPro" id="IPR000700">
    <property type="entry name" value="PAS-assoc_C"/>
</dbReference>
<keyword evidence="1" id="KW-0597">Phosphoprotein</keyword>
<proteinExistence type="predicted"/>
<dbReference type="SUPFAM" id="SSF55785">
    <property type="entry name" value="PYP-like sensor domain (PAS domain)"/>
    <property type="match status" value="1"/>
</dbReference>
<dbReference type="InterPro" id="IPR035965">
    <property type="entry name" value="PAS-like_dom_sf"/>
</dbReference>
<evidence type="ECO:0000259" key="2">
    <source>
        <dbReference type="PROSITE" id="PS50112"/>
    </source>
</evidence>
<evidence type="ECO:0000259" key="3">
    <source>
        <dbReference type="PROSITE" id="PS50113"/>
    </source>
</evidence>
<reference evidence="5 6" key="1">
    <citation type="submission" date="2022-11" db="EMBL/GenBank/DDBJ databases">
        <title>Minimal conservation of predation-associated metabolite biosynthetic gene clusters underscores biosynthetic potential of Myxococcota including descriptions for ten novel species: Archangium lansinium sp. nov., Myxococcus landrumus sp. nov., Nannocystis bai.</title>
        <authorList>
            <person name="Ahearne A."/>
            <person name="Stevens C."/>
            <person name="Dowd S."/>
        </authorList>
    </citation>
    <scope>NUCLEOTIDE SEQUENCE [LARGE SCALE GENOMIC DNA]</scope>
    <source>
        <strain evidence="5 6">RJM3</strain>
    </source>
</reference>
<dbReference type="InterPro" id="IPR013656">
    <property type="entry name" value="PAS_4"/>
</dbReference>
<evidence type="ECO:0000313" key="5">
    <source>
        <dbReference type="EMBL" id="MDC0748552.1"/>
    </source>
</evidence>
<dbReference type="Pfam" id="PF01740">
    <property type="entry name" value="STAS"/>
    <property type="match status" value="1"/>
</dbReference>
<dbReference type="InterPro" id="IPR002645">
    <property type="entry name" value="STAS_dom"/>
</dbReference>
<dbReference type="InterPro" id="IPR000014">
    <property type="entry name" value="PAS"/>
</dbReference>
<dbReference type="Gene3D" id="3.30.450.20">
    <property type="entry name" value="PAS domain"/>
    <property type="match status" value="1"/>
</dbReference>
<feature type="domain" description="PAS" evidence="2">
    <location>
        <begin position="48"/>
        <end position="84"/>
    </location>
</feature>
<dbReference type="Pfam" id="PF08448">
    <property type="entry name" value="PAS_4"/>
    <property type="match status" value="1"/>
</dbReference>
<protein>
    <submittedName>
        <fullName evidence="5">PAS domain-containing protein</fullName>
    </submittedName>
</protein>
<evidence type="ECO:0000256" key="1">
    <source>
        <dbReference type="ARBA" id="ARBA00022553"/>
    </source>
</evidence>
<evidence type="ECO:0000313" key="6">
    <source>
        <dbReference type="Proteomes" id="UP001221411"/>
    </source>
</evidence>
<dbReference type="CDD" id="cd00130">
    <property type="entry name" value="PAS"/>
    <property type="match status" value="1"/>
</dbReference>
<organism evidence="5 6">
    <name type="scientific">Polyangium mundeleinium</name>
    <dbReference type="NCBI Taxonomy" id="2995306"/>
    <lineage>
        <taxon>Bacteria</taxon>
        <taxon>Pseudomonadati</taxon>
        <taxon>Myxococcota</taxon>
        <taxon>Polyangia</taxon>
        <taxon>Polyangiales</taxon>
        <taxon>Polyangiaceae</taxon>
        <taxon>Polyangium</taxon>
    </lineage>
</organism>
<dbReference type="PANTHER" id="PTHR33745">
    <property type="entry name" value="RSBT ANTAGONIST PROTEIN RSBS-RELATED"/>
    <property type="match status" value="1"/>
</dbReference>
<accession>A0ABT5F4V5</accession>
<dbReference type="Proteomes" id="UP001221411">
    <property type="component" value="Unassembled WGS sequence"/>
</dbReference>
<gene>
    <name evidence="5" type="ORF">POL67_44910</name>
</gene>
<dbReference type="EMBL" id="JAQNDO010000001">
    <property type="protein sequence ID" value="MDC0748552.1"/>
    <property type="molecule type" value="Genomic_DNA"/>
</dbReference>
<evidence type="ECO:0000259" key="4">
    <source>
        <dbReference type="PROSITE" id="PS50801"/>
    </source>
</evidence>
<feature type="domain" description="PAC" evidence="3">
    <location>
        <begin position="128"/>
        <end position="181"/>
    </location>
</feature>
<dbReference type="InterPro" id="IPR036513">
    <property type="entry name" value="STAS_dom_sf"/>
</dbReference>
<keyword evidence="6" id="KW-1185">Reference proteome</keyword>
<dbReference type="CDD" id="cd07041">
    <property type="entry name" value="STAS_RsbR_RsbS_like"/>
    <property type="match status" value="1"/>
</dbReference>
<sequence>MRPVTLDSETAVLRARVATLEALLAEHERAAAERVQRMEQLVTDLSARAQVFEATLRSIVDGVVVCDTAGRITHVNEAASSMMGSSGPGGVPVEDWEAKYGIFDADGVTPYPREEIPLYRAVRGEPVDRAEMFIRSPNKPRGVLLETSARTIHDERGERLGAVVVFRDITERRRYEREMAQQLVTEREKNETLERLRIAVQELSTPILEVWDGVLALPLIGVVDSKRSAQVMEALLESVVRMRGRYVILDVTGVEVLDTATADHLLKIVRAVELLGTRCVLSGVRPSVAQTLVELGVSFGKLVTLRNLKHGLKTCMRWKQEAAAASAGTGAAPSNGLRPKTA</sequence>
<dbReference type="SUPFAM" id="SSF52091">
    <property type="entry name" value="SpoIIaa-like"/>
    <property type="match status" value="1"/>
</dbReference>
<dbReference type="RefSeq" id="WP_271927526.1">
    <property type="nucleotide sequence ID" value="NZ_JAQNDO010000001.1"/>
</dbReference>
<dbReference type="Gene3D" id="3.30.750.24">
    <property type="entry name" value="STAS domain"/>
    <property type="match status" value="1"/>
</dbReference>